<evidence type="ECO:0000259" key="1">
    <source>
        <dbReference type="Pfam" id="PF07486"/>
    </source>
</evidence>
<evidence type="ECO:0000313" key="4">
    <source>
        <dbReference type="EMBL" id="RWR32649.1"/>
    </source>
</evidence>
<protein>
    <submittedName>
        <fullName evidence="2">Cell wall hydrolase</fullName>
    </submittedName>
</protein>
<evidence type="ECO:0000313" key="2">
    <source>
        <dbReference type="EMBL" id="RWR14891.1"/>
    </source>
</evidence>
<evidence type="ECO:0000313" key="3">
    <source>
        <dbReference type="EMBL" id="RWR23907.1"/>
    </source>
</evidence>
<dbReference type="GO" id="GO:0016787">
    <property type="term" value="F:hydrolase activity"/>
    <property type="evidence" value="ECO:0007669"/>
    <property type="project" value="UniProtKB-KW"/>
</dbReference>
<dbReference type="InterPro" id="IPR011105">
    <property type="entry name" value="Cell_wall_hydrolase_SleB"/>
</dbReference>
<dbReference type="RefSeq" id="WP_128181121.1">
    <property type="nucleotide sequence ID" value="NZ_JBHRSO010000011.1"/>
</dbReference>
<dbReference type="Proteomes" id="UP000284476">
    <property type="component" value="Unassembled WGS sequence"/>
</dbReference>
<evidence type="ECO:0000313" key="6">
    <source>
        <dbReference type="Proteomes" id="UP000284451"/>
    </source>
</evidence>
<gene>
    <name evidence="5" type="ORF">D2T29_01160</name>
    <name evidence="3" type="ORF">D2T30_01985</name>
    <name evidence="4" type="ORF">D2T31_01345</name>
    <name evidence="2" type="ORF">D2T33_02770</name>
</gene>
<evidence type="ECO:0000313" key="9">
    <source>
        <dbReference type="Proteomes" id="UP000285710"/>
    </source>
</evidence>
<dbReference type="Proteomes" id="UP000284451">
    <property type="component" value="Unassembled WGS sequence"/>
</dbReference>
<dbReference type="Proteomes" id="UP000285295">
    <property type="component" value="Unassembled WGS sequence"/>
</dbReference>
<feature type="domain" description="Cell wall hydrolase SleB" evidence="1">
    <location>
        <begin position="108"/>
        <end position="215"/>
    </location>
</feature>
<keyword evidence="2" id="KW-0378">Hydrolase</keyword>
<reference evidence="6 7" key="2">
    <citation type="submission" date="2019-01" db="EMBL/GenBank/DDBJ databases">
        <authorList>
            <person name="Li Y."/>
        </authorList>
    </citation>
    <scope>NUCLEOTIDE SEQUENCE [LARGE SCALE GENOMIC DNA]</scope>
    <source>
        <strain evidence="5 6">07D10-4-3</strain>
        <strain evidence="2 9">2D-5</strain>
        <strain evidence="4 8">D19-10-3-21</strain>
        <strain evidence="3 7">SK2B-1</strain>
    </source>
</reference>
<evidence type="ECO:0000313" key="5">
    <source>
        <dbReference type="EMBL" id="RWR35109.1"/>
    </source>
</evidence>
<dbReference type="Gene3D" id="1.10.10.2520">
    <property type="entry name" value="Cell wall hydrolase SleB, domain 1"/>
    <property type="match status" value="1"/>
</dbReference>
<accession>A0A443J2N1</accession>
<reference evidence="6 7" key="1">
    <citation type="submission" date="2019-01" db="EMBL/GenBank/DDBJ databases">
        <title>Sinorhodobacter populi sp. nov. isolated from the symptomatic bark tissue of Populus euramericana canker.</title>
        <authorList>
            <person name="Xu G."/>
        </authorList>
    </citation>
    <scope>NUCLEOTIDE SEQUENCE [LARGE SCALE GENOMIC DNA]</scope>
    <source>
        <strain evidence="5 6">07D10-4-3</strain>
        <strain evidence="2 9">2D-5</strain>
        <strain evidence="4 8">D19-10-3-21</strain>
        <strain evidence="3 7">SK2B-1</strain>
    </source>
</reference>
<dbReference type="EMBL" id="SAUW01000002">
    <property type="protein sequence ID" value="RWR14891.1"/>
    <property type="molecule type" value="Genomic_DNA"/>
</dbReference>
<sequence length="224" mass="23975">MSVLKSWTGGVVVLLALAGGLRAEVTVSQSNLPEGVMQSGLVSVLVQERAGLDAVPDDHLSTMMISAAETEDTPTARLTEAWLARQPDPETETQVACLANALYHEARGEGVTGQQAVAEVILNRVDDSAFPRTVCGVVNQRGGGSCQFSFVCDGRPDTPTNAAAYRQSLKIARAMLDGAPRTLTDGATYFHTKAVRPVWSKRFVNTAQIGAHLFYRKSLRTASN</sequence>
<dbReference type="AlphaFoldDB" id="A0A443J2N1"/>
<accession>A0A443KQB7</accession>
<dbReference type="InterPro" id="IPR042047">
    <property type="entry name" value="SleB_dom1"/>
</dbReference>
<evidence type="ECO:0000313" key="7">
    <source>
        <dbReference type="Proteomes" id="UP000284476"/>
    </source>
</evidence>
<accession>A0A443KIR2</accession>
<dbReference type="EMBL" id="SAUY01000001">
    <property type="protein sequence ID" value="RWR35109.1"/>
    <property type="molecule type" value="Genomic_DNA"/>
</dbReference>
<accession>A0A443JTT5</accession>
<dbReference type="Pfam" id="PF07486">
    <property type="entry name" value="Hydrolase_2"/>
    <property type="match status" value="1"/>
</dbReference>
<dbReference type="Proteomes" id="UP000285710">
    <property type="component" value="Unassembled WGS sequence"/>
</dbReference>
<organism evidence="2 9">
    <name type="scientific">Paenirhodobacter populi</name>
    <dbReference type="NCBI Taxonomy" id="2306993"/>
    <lineage>
        <taxon>Bacteria</taxon>
        <taxon>Pseudomonadati</taxon>
        <taxon>Pseudomonadota</taxon>
        <taxon>Alphaproteobacteria</taxon>
        <taxon>Rhodobacterales</taxon>
        <taxon>Rhodobacter group</taxon>
        <taxon>Paenirhodobacter</taxon>
    </lineage>
</organism>
<keyword evidence="9" id="KW-1185">Reference proteome</keyword>
<dbReference type="EMBL" id="SAUZ01000002">
    <property type="protein sequence ID" value="RWR23907.1"/>
    <property type="molecule type" value="Genomic_DNA"/>
</dbReference>
<dbReference type="OrthoDB" id="9785345at2"/>
<dbReference type="EMBL" id="SAUX01000001">
    <property type="protein sequence ID" value="RWR32649.1"/>
    <property type="molecule type" value="Genomic_DNA"/>
</dbReference>
<evidence type="ECO:0000313" key="8">
    <source>
        <dbReference type="Proteomes" id="UP000285295"/>
    </source>
</evidence>
<name>A0A443J2N1_9RHOB</name>
<comment type="caution">
    <text evidence="2">The sequence shown here is derived from an EMBL/GenBank/DDBJ whole genome shotgun (WGS) entry which is preliminary data.</text>
</comment>
<proteinExistence type="predicted"/>